<feature type="non-terminal residue" evidence="12">
    <location>
        <position position="1"/>
    </location>
</feature>
<keyword evidence="3" id="KW-0645">Protease</keyword>
<sequence length="769" mass="84991">MRPLSYAPPAPQSRAGPGPGRGPRRPPCALPFPDAIRAAAAAAAVSLSLLVGDAAGAAVVAAPQPSDVCRDGGAPVEEEVRGEAVTNEQLVEEAWEVVNESFLPDAGSHPWSPEIWMQRKQDILQGTIKSRSRAHDIIRKMLASLGDPYTRFLSPSEFSKMSKYDMTGIGLNLREIPDNNGSFKLMVLGLLLDGPAYSAGVRQGDELLSVNGIDVRGKSAFDASSMLQGPKETFVTIKVKHGDCGPVESMKVQRQLVARTPIFYRLEKRENEDSSVGYIHIKEFNAVAKKDLVSALKRLQNSGASYFVLDLRDNLGGLVQAGIETAKLFLNKGDTVIYTAGRDRQVQNTIIAENGPLVTTPLMVASALHDNCKAVLVGEKTFGKGLIQSVFELHDGSGIVVTVGKYVTPNHKDINGNGIEPDYNRLPDLNEARDYLSRYIESRKMNGVDEQQQQQQQPPPPPQASNISKTQDSVTKSSMGKEHIPGSELWTNGLICAFELIKSHRKHAQHKSWPTIEQDTAMYMRKHTRRNGHHIIAPKLDESDLLENPHHVEFNNDSSVLKDGPVNAVEILDHKWVPIGWSRIEELVQRVQSDSSWENELIVMSESEDDYTVADVAAPYWQRPVGPTWWCHVTAGHPSVDAWLNTAHWMHPAIRTALRDESKLISDRMKYLLYEVPVRVAGGLLFELLGQSVGDPNHEEEDIPIVLRSWQAQNFLVTAMHVKGPSTNINVLGVTEVQELLLSGGSQTPRSVHEVIAHLVNRLSRWDDR</sequence>
<evidence type="ECO:0000256" key="9">
    <source>
        <dbReference type="ARBA" id="ARBA00066637"/>
    </source>
</evidence>
<dbReference type="FunFam" id="2.30.42.10:FF:000146">
    <property type="entry name" value="Carboxyl-terminal-processing peptidase 1, chloroplastic"/>
    <property type="match status" value="1"/>
</dbReference>
<dbReference type="FunFam" id="3.30.750.44:FF:000002">
    <property type="entry name" value="carboxyl-terminal-processing peptidase 2, chloroplastic"/>
    <property type="match status" value="1"/>
</dbReference>
<comment type="subcellular location">
    <subcellularLocation>
        <location evidence="1">Plastid</location>
        <location evidence="1">Chloroplast thylakoid lumen</location>
    </subcellularLocation>
</comment>
<comment type="similarity">
    <text evidence="2">Belongs to the peptidase S41A family.</text>
</comment>
<keyword evidence="5" id="KW-0720">Serine protease</keyword>
<dbReference type="InterPro" id="IPR036034">
    <property type="entry name" value="PDZ_sf"/>
</dbReference>
<reference evidence="12 13" key="1">
    <citation type="journal article" date="2019" name="Sci. Rep.">
        <title>A high-quality genome of Eragrostis curvula grass provides insights into Poaceae evolution and supports new strategies to enhance forage quality.</title>
        <authorList>
            <person name="Carballo J."/>
            <person name="Santos B.A.C.M."/>
            <person name="Zappacosta D."/>
            <person name="Garbus I."/>
            <person name="Selva J.P."/>
            <person name="Gallo C.A."/>
            <person name="Diaz A."/>
            <person name="Albertini E."/>
            <person name="Caccamo M."/>
            <person name="Echenique V."/>
        </authorList>
    </citation>
    <scope>NUCLEOTIDE SEQUENCE [LARGE SCALE GENOMIC DNA]</scope>
    <source>
        <strain evidence="13">cv. Victoria</strain>
        <tissue evidence="12">Leaf</tissue>
    </source>
</reference>
<keyword evidence="4" id="KW-0378">Hydrolase</keyword>
<evidence type="ECO:0000256" key="2">
    <source>
        <dbReference type="ARBA" id="ARBA00009179"/>
    </source>
</evidence>
<evidence type="ECO:0000256" key="6">
    <source>
        <dbReference type="ARBA" id="ARBA00023078"/>
    </source>
</evidence>
<accession>A0A5J9VIS4</accession>
<dbReference type="AlphaFoldDB" id="A0A5J9VIS4"/>
<proteinExistence type="inferred from homology"/>
<name>A0A5J9VIS4_9POAL</name>
<dbReference type="InterPro" id="IPR041489">
    <property type="entry name" value="PDZ_6"/>
</dbReference>
<dbReference type="SMART" id="SM00245">
    <property type="entry name" value="TSPc"/>
    <property type="match status" value="1"/>
</dbReference>
<dbReference type="NCBIfam" id="TIGR00225">
    <property type="entry name" value="prc"/>
    <property type="match status" value="1"/>
</dbReference>
<evidence type="ECO:0000256" key="7">
    <source>
        <dbReference type="ARBA" id="ARBA00051784"/>
    </source>
</evidence>
<keyword evidence="6" id="KW-0793">Thylakoid</keyword>
<dbReference type="Gene3D" id="3.90.226.10">
    <property type="entry name" value="2-enoyl-CoA Hydratase, Chain A, domain 1"/>
    <property type="match status" value="1"/>
</dbReference>
<evidence type="ECO:0000256" key="5">
    <source>
        <dbReference type="ARBA" id="ARBA00022825"/>
    </source>
</evidence>
<evidence type="ECO:0000256" key="8">
    <source>
        <dbReference type="ARBA" id="ARBA00060065"/>
    </source>
</evidence>
<protein>
    <recommendedName>
        <fullName evidence="9">C-terminal processing peptidase</fullName>
        <ecNumber evidence="9">3.4.21.102</ecNumber>
    </recommendedName>
</protein>
<dbReference type="Pfam" id="PF03572">
    <property type="entry name" value="Peptidase_S41"/>
    <property type="match status" value="1"/>
</dbReference>
<dbReference type="SMART" id="SM00228">
    <property type="entry name" value="PDZ"/>
    <property type="match status" value="1"/>
</dbReference>
<dbReference type="PROSITE" id="PS50106">
    <property type="entry name" value="PDZ"/>
    <property type="match status" value="1"/>
</dbReference>
<keyword evidence="13" id="KW-1185">Reference proteome</keyword>
<evidence type="ECO:0000256" key="4">
    <source>
        <dbReference type="ARBA" id="ARBA00022801"/>
    </source>
</evidence>
<evidence type="ECO:0000259" key="11">
    <source>
        <dbReference type="PROSITE" id="PS50106"/>
    </source>
</evidence>
<dbReference type="PANTHER" id="PTHR46950:SF10">
    <property type="entry name" value="OS01G0664100 PROTEIN"/>
    <property type="match status" value="1"/>
</dbReference>
<dbReference type="Gene3D" id="3.30.750.44">
    <property type="match status" value="1"/>
</dbReference>
<dbReference type="SUPFAM" id="SSF52096">
    <property type="entry name" value="ClpP/crotonase"/>
    <property type="match status" value="1"/>
</dbReference>
<gene>
    <name evidence="12" type="ORF">EJB05_17548</name>
</gene>
<feature type="region of interest" description="Disordered" evidence="10">
    <location>
        <begin position="446"/>
        <end position="485"/>
    </location>
</feature>
<dbReference type="InterPro" id="IPR004447">
    <property type="entry name" value="Peptidase_S41A"/>
</dbReference>
<dbReference type="FunFam" id="3.30.750.44:FF:000010">
    <property type="entry name" value="Carboxyl-terminal-processing peptidase 1 chloroplastic"/>
    <property type="match status" value="1"/>
</dbReference>
<feature type="compositionally biased region" description="Pro residues" evidence="10">
    <location>
        <begin position="1"/>
        <end position="11"/>
    </location>
</feature>
<evidence type="ECO:0000256" key="10">
    <source>
        <dbReference type="SAM" id="MobiDB-lite"/>
    </source>
</evidence>
<dbReference type="Gene3D" id="2.30.42.10">
    <property type="match status" value="1"/>
</dbReference>
<comment type="function">
    <text evidence="8">Protease involved in the C-terminal processing of the chloroplastic D1 protein of photosystem II. This proteolytic processing is necessary to allow the light-driven assembly of the tetranuclear manganese cluster, which is responsible for photosynthetic water oxidation.</text>
</comment>
<dbReference type="EC" id="3.4.21.102" evidence="9"/>
<evidence type="ECO:0000313" key="12">
    <source>
        <dbReference type="EMBL" id="TVU35648.1"/>
    </source>
</evidence>
<evidence type="ECO:0000256" key="3">
    <source>
        <dbReference type="ARBA" id="ARBA00022670"/>
    </source>
</evidence>
<dbReference type="InterPro" id="IPR029045">
    <property type="entry name" value="ClpP/crotonase-like_dom_sf"/>
</dbReference>
<evidence type="ECO:0000256" key="1">
    <source>
        <dbReference type="ARBA" id="ARBA00004456"/>
    </source>
</evidence>
<dbReference type="CDD" id="cd06782">
    <property type="entry name" value="cpPDZ_CPP-like"/>
    <property type="match status" value="1"/>
</dbReference>
<dbReference type="FunFam" id="3.90.226.10:FF:000023">
    <property type="entry name" value="Carboxyl-terminal processing protease"/>
    <property type="match status" value="1"/>
</dbReference>
<evidence type="ECO:0000313" key="13">
    <source>
        <dbReference type="Proteomes" id="UP000324897"/>
    </source>
</evidence>
<dbReference type="SUPFAM" id="SSF50156">
    <property type="entry name" value="PDZ domain-like"/>
    <property type="match status" value="1"/>
</dbReference>
<dbReference type="OrthoDB" id="43580at2759"/>
<feature type="compositionally biased region" description="Polar residues" evidence="10">
    <location>
        <begin position="464"/>
        <end position="478"/>
    </location>
</feature>
<dbReference type="EMBL" id="RWGY01000009">
    <property type="protein sequence ID" value="TVU35648.1"/>
    <property type="molecule type" value="Genomic_DNA"/>
</dbReference>
<dbReference type="InterPro" id="IPR005151">
    <property type="entry name" value="Tail-specific_protease"/>
</dbReference>
<dbReference type="Gramene" id="TVU35648">
    <property type="protein sequence ID" value="TVU35648"/>
    <property type="gene ID" value="EJB05_17548"/>
</dbReference>
<feature type="domain" description="PDZ" evidence="11">
    <location>
        <begin position="158"/>
        <end position="228"/>
    </location>
</feature>
<dbReference type="InterPro" id="IPR001478">
    <property type="entry name" value="PDZ"/>
</dbReference>
<dbReference type="GO" id="GO:0006508">
    <property type="term" value="P:proteolysis"/>
    <property type="evidence" value="ECO:0007669"/>
    <property type="project" value="UniProtKB-KW"/>
</dbReference>
<organism evidence="12 13">
    <name type="scientific">Eragrostis curvula</name>
    <name type="common">weeping love grass</name>
    <dbReference type="NCBI Taxonomy" id="38414"/>
    <lineage>
        <taxon>Eukaryota</taxon>
        <taxon>Viridiplantae</taxon>
        <taxon>Streptophyta</taxon>
        <taxon>Embryophyta</taxon>
        <taxon>Tracheophyta</taxon>
        <taxon>Spermatophyta</taxon>
        <taxon>Magnoliopsida</taxon>
        <taxon>Liliopsida</taxon>
        <taxon>Poales</taxon>
        <taxon>Poaceae</taxon>
        <taxon>PACMAD clade</taxon>
        <taxon>Chloridoideae</taxon>
        <taxon>Eragrostideae</taxon>
        <taxon>Eragrostidinae</taxon>
        <taxon>Eragrostis</taxon>
    </lineage>
</organism>
<comment type="catalytic activity">
    <reaction evidence="7">
        <text>The enzyme shows specific recognition of a C-terminal tripeptide, Xaa-Yaa-Zaa, in which Xaa is preferably Ala or Leu, Yaa is preferably Ala or Tyr, and Zaa is preferably Ala, but then cleaves at a variable distance from the C-terminus. A typical cleavage is -Ala-Ala-|-Arg-Ala-Ala-Lys-Glu-Asn-Tyr-Ala-Leu-Ala-Ala.</text>
        <dbReference type="EC" id="3.4.21.102"/>
    </reaction>
</comment>
<dbReference type="Proteomes" id="UP000324897">
    <property type="component" value="Unassembled WGS sequence"/>
</dbReference>
<feature type="region of interest" description="Disordered" evidence="10">
    <location>
        <begin position="1"/>
        <end position="28"/>
    </location>
</feature>
<dbReference type="Pfam" id="PF17820">
    <property type="entry name" value="PDZ_6"/>
    <property type="match status" value="1"/>
</dbReference>
<dbReference type="GO" id="GO:0009543">
    <property type="term" value="C:chloroplast thylakoid lumen"/>
    <property type="evidence" value="ECO:0007669"/>
    <property type="project" value="UniProtKB-SubCell"/>
</dbReference>
<dbReference type="PANTHER" id="PTHR46950">
    <property type="entry name" value="MAGNESIUM TRANSPORTER CORA-LIKE FAMILY PROTEIN"/>
    <property type="match status" value="1"/>
</dbReference>
<dbReference type="CDD" id="cd07560">
    <property type="entry name" value="Peptidase_S41_CPP"/>
    <property type="match status" value="1"/>
</dbReference>
<comment type="caution">
    <text evidence="12">The sequence shown here is derived from an EMBL/GenBank/DDBJ whole genome shotgun (WGS) entry which is preliminary data.</text>
</comment>
<dbReference type="GO" id="GO:0004252">
    <property type="term" value="F:serine-type endopeptidase activity"/>
    <property type="evidence" value="ECO:0007669"/>
    <property type="project" value="UniProtKB-EC"/>
</dbReference>